<dbReference type="SUPFAM" id="SSF58104">
    <property type="entry name" value="Methyl-accepting chemotaxis protein (MCP) signaling domain"/>
    <property type="match status" value="1"/>
</dbReference>
<dbReference type="PROSITE" id="PS50111">
    <property type="entry name" value="CHEMOTAXIS_TRANSDUC_2"/>
    <property type="match status" value="1"/>
</dbReference>
<keyword evidence="3" id="KW-0175">Coiled coil</keyword>
<evidence type="ECO:0000256" key="3">
    <source>
        <dbReference type="SAM" id="Coils"/>
    </source>
</evidence>
<reference evidence="5 6" key="1">
    <citation type="submission" date="2023-03" db="EMBL/GenBank/DDBJ databases">
        <title>Bacillus Genome Sequencing.</title>
        <authorList>
            <person name="Dunlap C."/>
        </authorList>
    </citation>
    <scope>NUCLEOTIDE SEQUENCE [LARGE SCALE GENOMIC DNA]</scope>
    <source>
        <strain evidence="5 6">B-59205</strain>
    </source>
</reference>
<protein>
    <submittedName>
        <fullName evidence="5">Methyl-accepting chemotaxis protein</fullName>
    </submittedName>
</protein>
<dbReference type="Gene3D" id="3.30.450.20">
    <property type="entry name" value="PAS domain"/>
    <property type="match status" value="1"/>
</dbReference>
<dbReference type="CDD" id="cd00130">
    <property type="entry name" value="PAS"/>
    <property type="match status" value="1"/>
</dbReference>
<evidence type="ECO:0000256" key="2">
    <source>
        <dbReference type="PROSITE-ProRule" id="PRU00284"/>
    </source>
</evidence>
<dbReference type="PANTHER" id="PTHR32089:SF112">
    <property type="entry name" value="LYSOZYME-LIKE PROTEIN-RELATED"/>
    <property type="match status" value="1"/>
</dbReference>
<dbReference type="Gene3D" id="1.10.287.950">
    <property type="entry name" value="Methyl-accepting chemotaxis protein"/>
    <property type="match status" value="1"/>
</dbReference>
<dbReference type="GO" id="GO:0007165">
    <property type="term" value="P:signal transduction"/>
    <property type="evidence" value="ECO:0007669"/>
    <property type="project" value="UniProtKB-KW"/>
</dbReference>
<accession>A0AAW9NMB4</accession>
<dbReference type="RefSeq" id="WP_107841420.1">
    <property type="nucleotide sequence ID" value="NZ_JARSFG010000020.1"/>
</dbReference>
<proteinExistence type="predicted"/>
<organism evidence="5 6">
    <name type="scientific">Metasolibacillus meyeri</name>
    <dbReference type="NCBI Taxonomy" id="1071052"/>
    <lineage>
        <taxon>Bacteria</taxon>
        <taxon>Bacillati</taxon>
        <taxon>Bacillota</taxon>
        <taxon>Bacilli</taxon>
        <taxon>Bacillales</taxon>
        <taxon>Caryophanaceae</taxon>
        <taxon>Metasolibacillus</taxon>
    </lineage>
</organism>
<dbReference type="SMART" id="SM00283">
    <property type="entry name" value="MA"/>
    <property type="match status" value="1"/>
</dbReference>
<gene>
    <name evidence="5" type="ORF">P9B03_15925</name>
</gene>
<comment type="caution">
    <text evidence="5">The sequence shown here is derived from an EMBL/GenBank/DDBJ whole genome shotgun (WGS) entry which is preliminary data.</text>
</comment>
<dbReference type="InterPro" id="IPR035965">
    <property type="entry name" value="PAS-like_dom_sf"/>
</dbReference>
<dbReference type="InterPro" id="IPR004089">
    <property type="entry name" value="MCPsignal_dom"/>
</dbReference>
<dbReference type="Pfam" id="PF08447">
    <property type="entry name" value="PAS_3"/>
    <property type="match status" value="1"/>
</dbReference>
<evidence type="ECO:0000313" key="5">
    <source>
        <dbReference type="EMBL" id="MEC1179989.1"/>
    </source>
</evidence>
<dbReference type="EMBL" id="JARSFG010000020">
    <property type="protein sequence ID" value="MEC1179989.1"/>
    <property type="molecule type" value="Genomic_DNA"/>
</dbReference>
<dbReference type="Proteomes" id="UP001344888">
    <property type="component" value="Unassembled WGS sequence"/>
</dbReference>
<sequence length="303" mass="33961">MINRQIEQVTDQHVVKSLEKNLPIIRFNLKHDVEYANEQFANTLGYKATELIGVNHSKLCFPEFAQSPAYKEFWRKLEQGNAYKDQIVRRHASGEEVWLEAIYMPIFSEHTRQVIGVSKIALNITERATIIHALADQLKGMSEALNDKSQVGHNDSVTLLHNIEHIVEESAANQQNLQALQQEAESITNVVKTIRDIAAQTNLLALNAAIEAARAGEHGKGFNVVAQEVRNLSTKVSQSIGEVKDNVDRIIDKIHSVSASIDAITESVQNSTEQIEKTVDHFQFIAQTAESLEKNTSEFIKKV</sequence>
<evidence type="ECO:0000313" key="6">
    <source>
        <dbReference type="Proteomes" id="UP001344888"/>
    </source>
</evidence>
<feature type="coiled-coil region" evidence="3">
    <location>
        <begin position="163"/>
        <end position="197"/>
    </location>
</feature>
<dbReference type="GO" id="GO:0016020">
    <property type="term" value="C:membrane"/>
    <property type="evidence" value="ECO:0007669"/>
    <property type="project" value="InterPro"/>
</dbReference>
<dbReference type="Pfam" id="PF00015">
    <property type="entry name" value="MCPsignal"/>
    <property type="match status" value="1"/>
</dbReference>
<dbReference type="InterPro" id="IPR000014">
    <property type="entry name" value="PAS"/>
</dbReference>
<dbReference type="PANTHER" id="PTHR32089">
    <property type="entry name" value="METHYL-ACCEPTING CHEMOTAXIS PROTEIN MCPB"/>
    <property type="match status" value="1"/>
</dbReference>
<evidence type="ECO:0000256" key="1">
    <source>
        <dbReference type="ARBA" id="ARBA00023224"/>
    </source>
</evidence>
<dbReference type="InterPro" id="IPR013655">
    <property type="entry name" value="PAS_fold_3"/>
</dbReference>
<dbReference type="NCBIfam" id="TIGR00229">
    <property type="entry name" value="sensory_box"/>
    <property type="match status" value="1"/>
</dbReference>
<keyword evidence="1 2" id="KW-0807">Transducer</keyword>
<keyword evidence="6" id="KW-1185">Reference proteome</keyword>
<feature type="domain" description="Methyl-accepting transducer" evidence="4">
    <location>
        <begin position="112"/>
        <end position="303"/>
    </location>
</feature>
<name>A0AAW9NMB4_9BACL</name>
<evidence type="ECO:0000259" key="4">
    <source>
        <dbReference type="PROSITE" id="PS50111"/>
    </source>
</evidence>
<dbReference type="SUPFAM" id="SSF55785">
    <property type="entry name" value="PYP-like sensor domain (PAS domain)"/>
    <property type="match status" value="1"/>
</dbReference>
<dbReference type="AlphaFoldDB" id="A0AAW9NMB4"/>